<gene>
    <name evidence="1" type="ORF">LKD42_06380</name>
</gene>
<comment type="caution">
    <text evidence="1">The sequence shown here is derived from an EMBL/GenBank/DDBJ whole genome shotgun (WGS) entry which is preliminary data.</text>
</comment>
<proteinExistence type="predicted"/>
<evidence type="ECO:0000313" key="1">
    <source>
        <dbReference type="EMBL" id="MCC2148879.1"/>
    </source>
</evidence>
<dbReference type="Proteomes" id="UP001299235">
    <property type="component" value="Unassembled WGS sequence"/>
</dbReference>
<organism evidence="1 2">
    <name type="scientific">Hominisplanchenecus faecis</name>
    <dbReference type="NCBI Taxonomy" id="2885351"/>
    <lineage>
        <taxon>Bacteria</taxon>
        <taxon>Bacillati</taxon>
        <taxon>Bacillota</taxon>
        <taxon>Clostridia</taxon>
        <taxon>Lachnospirales</taxon>
        <taxon>Lachnospiraceae</taxon>
        <taxon>Hominisplanchenecus</taxon>
    </lineage>
</organism>
<protein>
    <submittedName>
        <fullName evidence="1">IS66 family insertion sequence element accessory protein TnpB</fullName>
    </submittedName>
</protein>
<sequence>MKYHTSLVAQQTRLSEWADQIRDCQNRPQGMKIDEWCQLHNITKASYYWRLRKVREAYLETAGQTQIFVEVPSPTIHPVNMTSEHKIAAVIRGRNHLTLEITEQASASFLKTLLGVISNVQ</sequence>
<keyword evidence="2" id="KW-1185">Reference proteome</keyword>
<reference evidence="1 2" key="1">
    <citation type="submission" date="2021-10" db="EMBL/GenBank/DDBJ databases">
        <title>Anaerobic single-cell dispensing facilitates the cultivation of human gut bacteria.</title>
        <authorList>
            <person name="Afrizal A."/>
        </authorList>
    </citation>
    <scope>NUCLEOTIDE SEQUENCE [LARGE SCALE GENOMIC DNA]</scope>
    <source>
        <strain evidence="1 2">CLA-AA-H246</strain>
    </source>
</reference>
<accession>A0ABS8EXI8</accession>
<dbReference type="EMBL" id="JAJEQE010000016">
    <property type="protein sequence ID" value="MCC2148879.1"/>
    <property type="molecule type" value="Genomic_DNA"/>
</dbReference>
<evidence type="ECO:0000313" key="2">
    <source>
        <dbReference type="Proteomes" id="UP001299235"/>
    </source>
</evidence>
<name>A0ABS8EXI8_9FIRM</name>
<dbReference type="RefSeq" id="WP_248835161.1">
    <property type="nucleotide sequence ID" value="NZ_JAJEQE010000016.1"/>
</dbReference>